<sequence>MAVQCASVTAPYGITIARRLNERPRKTLNYQTPAERFHRAVAFTG</sequence>
<name>A0ABX1N1A4_9RHOO</name>
<evidence type="ECO:0008006" key="3">
    <source>
        <dbReference type="Google" id="ProtNLM"/>
    </source>
</evidence>
<dbReference type="EMBL" id="WTVH01000010">
    <property type="protein sequence ID" value="NMF93136.1"/>
    <property type="molecule type" value="Genomic_DNA"/>
</dbReference>
<gene>
    <name evidence="1" type="ORF">GO608_07320</name>
</gene>
<protein>
    <recommendedName>
        <fullName evidence="3">Transposase</fullName>
    </recommendedName>
</protein>
<dbReference type="Proteomes" id="UP000601990">
    <property type="component" value="Unassembled WGS sequence"/>
</dbReference>
<proteinExistence type="predicted"/>
<accession>A0ABX1N1A4</accession>
<keyword evidence="2" id="KW-1185">Reference proteome</keyword>
<evidence type="ECO:0000313" key="1">
    <source>
        <dbReference type="EMBL" id="NMF93136.1"/>
    </source>
</evidence>
<evidence type="ECO:0000313" key="2">
    <source>
        <dbReference type="Proteomes" id="UP000601990"/>
    </source>
</evidence>
<comment type="caution">
    <text evidence="1">The sequence shown here is derived from an EMBL/GenBank/DDBJ whole genome shotgun (WGS) entry which is preliminary data.</text>
</comment>
<reference evidence="1" key="1">
    <citation type="submission" date="2019-12" db="EMBL/GenBank/DDBJ databases">
        <title>Comparative genomics gives insights into the taxonomy of the Azoarcus-Aromatoleum group and reveals separate origins of nif in the plant-associated Azoarcus and non-plant-associated Aromatoleum sub-groups.</title>
        <authorList>
            <person name="Lafos M."/>
            <person name="Maluk M."/>
            <person name="Batista M."/>
            <person name="Junghare M."/>
            <person name="Carmona M."/>
            <person name="Faoro H."/>
            <person name="Cruz L.M."/>
            <person name="Battistoni F."/>
            <person name="De Souza E."/>
            <person name="Pedrosa F."/>
            <person name="Chen W.-M."/>
            <person name="Poole P.S."/>
            <person name="Dixon R.A."/>
            <person name="James E.K."/>
        </authorList>
    </citation>
    <scope>NUCLEOTIDE SEQUENCE</scope>
    <source>
        <strain evidence="1">U120</strain>
    </source>
</reference>
<organism evidence="1 2">
    <name type="scientific">Aromatoleum buckelii</name>
    <dbReference type="NCBI Taxonomy" id="200254"/>
    <lineage>
        <taxon>Bacteria</taxon>
        <taxon>Pseudomonadati</taxon>
        <taxon>Pseudomonadota</taxon>
        <taxon>Betaproteobacteria</taxon>
        <taxon>Rhodocyclales</taxon>
        <taxon>Rhodocyclaceae</taxon>
        <taxon>Aromatoleum</taxon>
    </lineage>
</organism>